<keyword evidence="3" id="KW-1185">Reference proteome</keyword>
<dbReference type="EMBL" id="BKCP01000003">
    <property type="protein sequence ID" value="GER25343.1"/>
    <property type="molecule type" value="Genomic_DNA"/>
</dbReference>
<gene>
    <name evidence="2" type="ORF">STAS_00929</name>
</gene>
<dbReference type="InterPro" id="IPR008906">
    <property type="entry name" value="HATC_C_dom"/>
</dbReference>
<dbReference type="GO" id="GO:0046983">
    <property type="term" value="F:protein dimerization activity"/>
    <property type="evidence" value="ECO:0007669"/>
    <property type="project" value="InterPro"/>
</dbReference>
<evidence type="ECO:0000313" key="3">
    <source>
        <dbReference type="Proteomes" id="UP000325081"/>
    </source>
</evidence>
<accession>A0A5A7NXV3</accession>
<feature type="domain" description="HAT C-terminal dimerisation" evidence="1">
    <location>
        <begin position="109"/>
        <end position="189"/>
    </location>
</feature>
<proteinExistence type="predicted"/>
<dbReference type="AlphaFoldDB" id="A0A5A7NXV3"/>
<protein>
    <submittedName>
        <fullName evidence="2">BED zinc finger</fullName>
    </submittedName>
</protein>
<dbReference type="SUPFAM" id="SSF53098">
    <property type="entry name" value="Ribonuclease H-like"/>
    <property type="match status" value="1"/>
</dbReference>
<dbReference type="InterPro" id="IPR012337">
    <property type="entry name" value="RNaseH-like_sf"/>
</dbReference>
<evidence type="ECO:0000259" key="1">
    <source>
        <dbReference type="Pfam" id="PF05699"/>
    </source>
</evidence>
<organism evidence="2 3">
    <name type="scientific">Striga asiatica</name>
    <name type="common">Asiatic witchweed</name>
    <name type="synonym">Buchnera asiatica</name>
    <dbReference type="NCBI Taxonomy" id="4170"/>
    <lineage>
        <taxon>Eukaryota</taxon>
        <taxon>Viridiplantae</taxon>
        <taxon>Streptophyta</taxon>
        <taxon>Embryophyta</taxon>
        <taxon>Tracheophyta</taxon>
        <taxon>Spermatophyta</taxon>
        <taxon>Magnoliopsida</taxon>
        <taxon>eudicotyledons</taxon>
        <taxon>Gunneridae</taxon>
        <taxon>Pentapetalae</taxon>
        <taxon>asterids</taxon>
        <taxon>lamiids</taxon>
        <taxon>Lamiales</taxon>
        <taxon>Orobanchaceae</taxon>
        <taxon>Buchnereae</taxon>
        <taxon>Striga</taxon>
    </lineage>
</organism>
<sequence length="213" mass="24976">MINLLAIVFNPWIRLDALGHHLTTYYDQLVVPVKDEHSPEPTLIENDIRQHLNNFYHEYKSKYGEKFTEPEPKTQDTGNSAKKFKCYEDFMKKVLEEKRRERKKFLEHELENYLETPFTANIEHTLQWWHASEDRFPVISRMAKEVLACPASTVAQEQVFHTEGNILSEKQSTMSPDCLEAQLCLGDWIKAGKITHTRDQAILIWWSKPGDSQ</sequence>
<dbReference type="Proteomes" id="UP000325081">
    <property type="component" value="Unassembled WGS sequence"/>
</dbReference>
<name>A0A5A7NXV3_STRAF</name>
<dbReference type="OrthoDB" id="540004at2759"/>
<dbReference type="Pfam" id="PF05699">
    <property type="entry name" value="Dimer_Tnp_hAT"/>
    <property type="match status" value="1"/>
</dbReference>
<dbReference type="PANTHER" id="PTHR23272">
    <property type="entry name" value="BED FINGER-RELATED"/>
    <property type="match status" value="1"/>
</dbReference>
<reference evidence="3" key="1">
    <citation type="journal article" date="2019" name="Curr. Biol.">
        <title>Genome Sequence of Striga asiatica Provides Insight into the Evolution of Plant Parasitism.</title>
        <authorList>
            <person name="Yoshida S."/>
            <person name="Kim S."/>
            <person name="Wafula E.K."/>
            <person name="Tanskanen J."/>
            <person name="Kim Y.M."/>
            <person name="Honaas L."/>
            <person name="Yang Z."/>
            <person name="Spallek T."/>
            <person name="Conn C.E."/>
            <person name="Ichihashi Y."/>
            <person name="Cheong K."/>
            <person name="Cui S."/>
            <person name="Der J.P."/>
            <person name="Gundlach H."/>
            <person name="Jiao Y."/>
            <person name="Hori C."/>
            <person name="Ishida J.K."/>
            <person name="Kasahara H."/>
            <person name="Kiba T."/>
            <person name="Kim M.S."/>
            <person name="Koo N."/>
            <person name="Laohavisit A."/>
            <person name="Lee Y.H."/>
            <person name="Lumba S."/>
            <person name="McCourt P."/>
            <person name="Mortimer J.C."/>
            <person name="Mutuku J.M."/>
            <person name="Nomura T."/>
            <person name="Sasaki-Sekimoto Y."/>
            <person name="Seto Y."/>
            <person name="Wang Y."/>
            <person name="Wakatake T."/>
            <person name="Sakakibara H."/>
            <person name="Demura T."/>
            <person name="Yamaguchi S."/>
            <person name="Yoneyama K."/>
            <person name="Manabe R.I."/>
            <person name="Nelson D.C."/>
            <person name="Schulman A.H."/>
            <person name="Timko M.P."/>
            <person name="dePamphilis C.W."/>
            <person name="Choi D."/>
            <person name="Shirasu K."/>
        </authorList>
    </citation>
    <scope>NUCLEOTIDE SEQUENCE [LARGE SCALE GENOMIC DNA]</scope>
    <source>
        <strain evidence="3">cv. UVA1</strain>
    </source>
</reference>
<evidence type="ECO:0000313" key="2">
    <source>
        <dbReference type="EMBL" id="GER25343.1"/>
    </source>
</evidence>
<comment type="caution">
    <text evidence="2">The sequence shown here is derived from an EMBL/GenBank/DDBJ whole genome shotgun (WGS) entry which is preliminary data.</text>
</comment>